<protein>
    <submittedName>
        <fullName evidence="4">2-polyprenyl-6-methoxyphenol hydroxylase-like FAD-dependent oxidoreductase</fullName>
    </submittedName>
</protein>
<comment type="caution">
    <text evidence="4">The sequence shown here is derived from an EMBL/GenBank/DDBJ whole genome shotgun (WGS) entry which is preliminary data.</text>
</comment>
<feature type="domain" description="FAD-binding" evidence="3">
    <location>
        <begin position="17"/>
        <end position="357"/>
    </location>
</feature>
<dbReference type="GO" id="GO:0016491">
    <property type="term" value="F:oxidoreductase activity"/>
    <property type="evidence" value="ECO:0007669"/>
    <property type="project" value="UniProtKB-KW"/>
</dbReference>
<dbReference type="InterPro" id="IPR002938">
    <property type="entry name" value="FAD-bd"/>
</dbReference>
<keyword evidence="1" id="KW-0560">Oxidoreductase</keyword>
<evidence type="ECO:0000313" key="4">
    <source>
        <dbReference type="EMBL" id="MBB4684007.1"/>
    </source>
</evidence>
<dbReference type="Pfam" id="PF01494">
    <property type="entry name" value="FAD_binding_3"/>
    <property type="match status" value="1"/>
</dbReference>
<accession>A0A840IRK3</accession>
<evidence type="ECO:0000313" key="5">
    <source>
        <dbReference type="Proteomes" id="UP000581769"/>
    </source>
</evidence>
<dbReference type="EMBL" id="JACHMG010000001">
    <property type="protein sequence ID" value="MBB4684007.1"/>
    <property type="molecule type" value="Genomic_DNA"/>
</dbReference>
<sequence>MPDSSRESASAVASRCVVAGAGPGGMVLAYLLSRAGVPVTLLEARGDFDRDFRGDSLHPYTLELFDRLGLAGRLLCLPHHRARYFRFHTPSATITPADYGKLRTRFPYVALMPQARFLGFLAAELEQLPNARLRTDCTVTGVTTDPGGRVTGVRYRDGAGHHELAADLVIGADGRFSRLRRAAGMTADSLGASTDLLWFRLPQRDTDPADADVDLFFGRDHYVGLLTGTEGRQVGYSLPKGGYPAAREAGVAPIRAAVAELVPWLADRVHLLTDFSQTTLLSVDIARVPRWWRPGLLLVGDAAHVISPVGGNGILMAIQDAVAAANRLVPALRADSPVPDAVLAAVQTDREPAVRKVQAAQVRTEQRVAAARETGRPLVSKALLTVLTALPGARRRAARANAYGPHPPVLDPDILDRPDTGDDDSVRP</sequence>
<evidence type="ECO:0000259" key="3">
    <source>
        <dbReference type="Pfam" id="PF01494"/>
    </source>
</evidence>
<name>A0A840IRK3_9PSEU</name>
<dbReference type="Proteomes" id="UP000581769">
    <property type="component" value="Unassembled WGS sequence"/>
</dbReference>
<evidence type="ECO:0000256" key="1">
    <source>
        <dbReference type="ARBA" id="ARBA00023002"/>
    </source>
</evidence>
<dbReference type="SUPFAM" id="SSF51905">
    <property type="entry name" value="FAD/NAD(P)-binding domain"/>
    <property type="match status" value="1"/>
</dbReference>
<dbReference type="AlphaFoldDB" id="A0A840IRK3"/>
<dbReference type="PANTHER" id="PTHR43476">
    <property type="entry name" value="3-(3-HYDROXY-PHENYL)PROPIONATE/3-HYDROXYCINNAMIC ACID HYDROXYLASE"/>
    <property type="match status" value="1"/>
</dbReference>
<feature type="region of interest" description="Disordered" evidence="2">
    <location>
        <begin position="398"/>
        <end position="428"/>
    </location>
</feature>
<dbReference type="PRINTS" id="PR00420">
    <property type="entry name" value="RNGMNOXGNASE"/>
</dbReference>
<evidence type="ECO:0000256" key="2">
    <source>
        <dbReference type="SAM" id="MobiDB-lite"/>
    </source>
</evidence>
<dbReference type="PANTHER" id="PTHR43476:SF5">
    <property type="entry name" value="FAD-DEPENDENT MONOOXYGENASE"/>
    <property type="match status" value="1"/>
</dbReference>
<dbReference type="InterPro" id="IPR036188">
    <property type="entry name" value="FAD/NAD-bd_sf"/>
</dbReference>
<reference evidence="4 5" key="1">
    <citation type="submission" date="2020-08" db="EMBL/GenBank/DDBJ databases">
        <title>Sequencing the genomes of 1000 actinobacteria strains.</title>
        <authorList>
            <person name="Klenk H.-P."/>
        </authorList>
    </citation>
    <scope>NUCLEOTIDE SEQUENCE [LARGE SCALE GENOMIC DNA]</scope>
    <source>
        <strain evidence="4 5">DSM 45859</strain>
    </source>
</reference>
<dbReference type="GO" id="GO:0071949">
    <property type="term" value="F:FAD binding"/>
    <property type="evidence" value="ECO:0007669"/>
    <property type="project" value="InterPro"/>
</dbReference>
<feature type="compositionally biased region" description="Basic and acidic residues" evidence="2">
    <location>
        <begin position="414"/>
        <end position="428"/>
    </location>
</feature>
<dbReference type="RefSeq" id="WP_184778813.1">
    <property type="nucleotide sequence ID" value="NZ_JACHMG010000001.1"/>
</dbReference>
<proteinExistence type="predicted"/>
<dbReference type="InterPro" id="IPR050631">
    <property type="entry name" value="PheA/TfdB_FAD_monoxygenase"/>
</dbReference>
<gene>
    <name evidence="4" type="ORF">BJY18_001492</name>
</gene>
<dbReference type="Gene3D" id="3.50.50.60">
    <property type="entry name" value="FAD/NAD(P)-binding domain"/>
    <property type="match status" value="2"/>
</dbReference>
<organism evidence="4 5">
    <name type="scientific">Amycolatopsis jiangsuensis</name>
    <dbReference type="NCBI Taxonomy" id="1181879"/>
    <lineage>
        <taxon>Bacteria</taxon>
        <taxon>Bacillati</taxon>
        <taxon>Actinomycetota</taxon>
        <taxon>Actinomycetes</taxon>
        <taxon>Pseudonocardiales</taxon>
        <taxon>Pseudonocardiaceae</taxon>
        <taxon>Amycolatopsis</taxon>
    </lineage>
</organism>
<keyword evidence="5" id="KW-1185">Reference proteome</keyword>